<dbReference type="GeneID" id="37069832"/>
<dbReference type="AlphaFoldDB" id="A0A317WPN5"/>
<proteinExistence type="predicted"/>
<gene>
    <name evidence="1" type="ORF">BO70DRAFT_423553</name>
</gene>
<comment type="caution">
    <text evidence="1">The sequence shown here is derived from an EMBL/GenBank/DDBJ whole genome shotgun (WGS) entry which is preliminary data.</text>
</comment>
<reference evidence="1 2" key="1">
    <citation type="submission" date="2016-12" db="EMBL/GenBank/DDBJ databases">
        <title>The genomes of Aspergillus section Nigri reveals drivers in fungal speciation.</title>
        <authorList>
            <consortium name="DOE Joint Genome Institute"/>
            <person name="Vesth T.C."/>
            <person name="Nybo J."/>
            <person name="Theobald S."/>
            <person name="Brandl J."/>
            <person name="Frisvad J.C."/>
            <person name="Nielsen K.F."/>
            <person name="Lyhne E.K."/>
            <person name="Kogle M.E."/>
            <person name="Kuo A."/>
            <person name="Riley R."/>
            <person name="Clum A."/>
            <person name="Nolan M."/>
            <person name="Lipzen A."/>
            <person name="Salamov A."/>
            <person name="Henrissat B."/>
            <person name="Wiebenga A."/>
            <person name="De Vries R.P."/>
            <person name="Grigoriev I.V."/>
            <person name="Mortensen U.H."/>
            <person name="Andersen M.R."/>
            <person name="Baker S.E."/>
        </authorList>
    </citation>
    <scope>NUCLEOTIDE SEQUENCE [LARGE SCALE GENOMIC DNA]</scope>
    <source>
        <strain evidence="1 2">CBS 117.55</strain>
    </source>
</reference>
<dbReference type="RefSeq" id="XP_025400802.1">
    <property type="nucleotide sequence ID" value="XM_025547595.1"/>
</dbReference>
<organism evidence="1 2">
    <name type="scientific">Aspergillus heteromorphus CBS 117.55</name>
    <dbReference type="NCBI Taxonomy" id="1448321"/>
    <lineage>
        <taxon>Eukaryota</taxon>
        <taxon>Fungi</taxon>
        <taxon>Dikarya</taxon>
        <taxon>Ascomycota</taxon>
        <taxon>Pezizomycotina</taxon>
        <taxon>Eurotiomycetes</taxon>
        <taxon>Eurotiomycetidae</taxon>
        <taxon>Eurotiales</taxon>
        <taxon>Aspergillaceae</taxon>
        <taxon>Aspergillus</taxon>
        <taxon>Aspergillus subgen. Circumdati</taxon>
    </lineage>
</organism>
<keyword evidence="2" id="KW-1185">Reference proteome</keyword>
<dbReference type="Proteomes" id="UP000247233">
    <property type="component" value="Unassembled WGS sequence"/>
</dbReference>
<sequence length="211" mass="22881">MRVSAWTTSRVVVGYLPENRPCVSRGTNKMSPSSMTVAIVSWTCQKKGKTMPSMTDCMVDFGAEGVGQCLRLRVSPDMSALNFIQMASSLSIHETYDSQGTAPLSSMQDASGKTMRCVFGPPVRHIPIFWIRAKAVISLGINSHDDPEKDLVPGYALSTVHYRRLMDASHHLPADASSDYLVAGAVGISYPKNMSGKGAMGNGYEPIFDVE</sequence>
<name>A0A317WPN5_9EURO</name>
<evidence type="ECO:0000313" key="2">
    <source>
        <dbReference type="Proteomes" id="UP000247233"/>
    </source>
</evidence>
<accession>A0A317WPN5</accession>
<protein>
    <submittedName>
        <fullName evidence="1">Uncharacterized protein</fullName>
    </submittedName>
</protein>
<dbReference type="EMBL" id="MSFL01000008">
    <property type="protein sequence ID" value="PWY86250.1"/>
    <property type="molecule type" value="Genomic_DNA"/>
</dbReference>
<dbReference type="VEuPathDB" id="FungiDB:BO70DRAFT_423553"/>
<evidence type="ECO:0000313" key="1">
    <source>
        <dbReference type="EMBL" id="PWY86250.1"/>
    </source>
</evidence>